<dbReference type="OrthoDB" id="2119228at2759"/>
<dbReference type="STRING" id="7260.B4NPK1"/>
<dbReference type="SUPFAM" id="SSF47576">
    <property type="entry name" value="Calponin-homology domain, CH-domain"/>
    <property type="match status" value="1"/>
</dbReference>
<keyword evidence="8" id="KW-0498">Mitosis</keyword>
<evidence type="ECO:0000256" key="11">
    <source>
        <dbReference type="PROSITE-ProRule" id="PRU00576"/>
    </source>
</evidence>
<dbReference type="GO" id="GO:0000922">
    <property type="term" value="C:spindle pole"/>
    <property type="evidence" value="ECO:0007669"/>
    <property type="project" value="UniProtKB-SubCell"/>
</dbReference>
<name>B4NPK1_DROWI</name>
<dbReference type="GO" id="GO:0005813">
    <property type="term" value="C:centrosome"/>
    <property type="evidence" value="ECO:0007669"/>
    <property type="project" value="UniProtKB-SubCell"/>
</dbReference>
<keyword evidence="6" id="KW-0132">Cell division</keyword>
<dbReference type="FunFam" id="1.10.418.10:FF:000007">
    <property type="entry name" value="Microtubule-associated protein, RP/EB family, member 2"/>
    <property type="match status" value="1"/>
</dbReference>
<dbReference type="AlphaFoldDB" id="B4NPK1"/>
<comment type="similarity">
    <text evidence="3">Belongs to the MAPRE family.</text>
</comment>
<evidence type="ECO:0000256" key="1">
    <source>
        <dbReference type="ARBA" id="ARBA00004300"/>
    </source>
</evidence>
<dbReference type="SUPFAM" id="SSF140612">
    <property type="entry name" value="EB1 dimerisation domain-like"/>
    <property type="match status" value="1"/>
</dbReference>
<dbReference type="OMA" id="KAAEWMQ"/>
<reference evidence="14 15" key="1">
    <citation type="journal article" date="2007" name="Nature">
        <title>Evolution of genes and genomes on the Drosophila phylogeny.</title>
        <authorList>
            <consortium name="Drosophila 12 Genomes Consortium"/>
            <person name="Clark A.G."/>
            <person name="Eisen M.B."/>
            <person name="Smith D.R."/>
            <person name="Bergman C.M."/>
            <person name="Oliver B."/>
            <person name="Markow T.A."/>
            <person name="Kaufman T.C."/>
            <person name="Kellis M."/>
            <person name="Gelbart W."/>
            <person name="Iyer V.N."/>
            <person name="Pollard D.A."/>
            <person name="Sackton T.B."/>
            <person name="Larracuente A.M."/>
            <person name="Singh N.D."/>
            <person name="Abad J.P."/>
            <person name="Abt D.N."/>
            <person name="Adryan B."/>
            <person name="Aguade M."/>
            <person name="Akashi H."/>
            <person name="Anderson W.W."/>
            <person name="Aquadro C.F."/>
            <person name="Ardell D.H."/>
            <person name="Arguello R."/>
            <person name="Artieri C.G."/>
            <person name="Barbash D.A."/>
            <person name="Barker D."/>
            <person name="Barsanti P."/>
            <person name="Batterham P."/>
            <person name="Batzoglou S."/>
            <person name="Begun D."/>
            <person name="Bhutkar A."/>
            <person name="Blanco E."/>
            <person name="Bosak S.A."/>
            <person name="Bradley R.K."/>
            <person name="Brand A.D."/>
            <person name="Brent M.R."/>
            <person name="Brooks A.N."/>
            <person name="Brown R.H."/>
            <person name="Butlin R.K."/>
            <person name="Caggese C."/>
            <person name="Calvi B.R."/>
            <person name="Bernardo de Carvalho A."/>
            <person name="Caspi A."/>
            <person name="Castrezana S."/>
            <person name="Celniker S.E."/>
            <person name="Chang J.L."/>
            <person name="Chapple C."/>
            <person name="Chatterji S."/>
            <person name="Chinwalla A."/>
            <person name="Civetta A."/>
            <person name="Clifton S.W."/>
            <person name="Comeron J.M."/>
            <person name="Costello J.C."/>
            <person name="Coyne J.A."/>
            <person name="Daub J."/>
            <person name="David R.G."/>
            <person name="Delcher A.L."/>
            <person name="Delehaunty K."/>
            <person name="Do C.B."/>
            <person name="Ebling H."/>
            <person name="Edwards K."/>
            <person name="Eickbush T."/>
            <person name="Evans J.D."/>
            <person name="Filipski A."/>
            <person name="Findeiss S."/>
            <person name="Freyhult E."/>
            <person name="Fulton L."/>
            <person name="Fulton R."/>
            <person name="Garcia A.C."/>
            <person name="Gardiner A."/>
            <person name="Garfield D.A."/>
            <person name="Garvin B.E."/>
            <person name="Gibson G."/>
            <person name="Gilbert D."/>
            <person name="Gnerre S."/>
            <person name="Godfrey J."/>
            <person name="Good R."/>
            <person name="Gotea V."/>
            <person name="Gravely B."/>
            <person name="Greenberg A.J."/>
            <person name="Griffiths-Jones S."/>
            <person name="Gross S."/>
            <person name="Guigo R."/>
            <person name="Gustafson E.A."/>
            <person name="Haerty W."/>
            <person name="Hahn M.W."/>
            <person name="Halligan D.L."/>
            <person name="Halpern A.L."/>
            <person name="Halter G.M."/>
            <person name="Han M.V."/>
            <person name="Heger A."/>
            <person name="Hillier L."/>
            <person name="Hinrichs A.S."/>
            <person name="Holmes I."/>
            <person name="Hoskins R.A."/>
            <person name="Hubisz M.J."/>
            <person name="Hultmark D."/>
            <person name="Huntley M.A."/>
            <person name="Jaffe D.B."/>
            <person name="Jagadeeshan S."/>
            <person name="Jeck W.R."/>
            <person name="Johnson J."/>
            <person name="Jones C.D."/>
            <person name="Jordan W.C."/>
            <person name="Karpen G.H."/>
            <person name="Kataoka E."/>
            <person name="Keightley P.D."/>
            <person name="Kheradpour P."/>
            <person name="Kirkness E.F."/>
            <person name="Koerich L.B."/>
            <person name="Kristiansen K."/>
            <person name="Kudrna D."/>
            <person name="Kulathinal R.J."/>
            <person name="Kumar S."/>
            <person name="Kwok R."/>
            <person name="Lander E."/>
            <person name="Langley C.H."/>
            <person name="Lapoint R."/>
            <person name="Lazzaro B.P."/>
            <person name="Lee S.J."/>
            <person name="Levesque L."/>
            <person name="Li R."/>
            <person name="Lin C.F."/>
            <person name="Lin M.F."/>
            <person name="Lindblad-Toh K."/>
            <person name="Llopart A."/>
            <person name="Long M."/>
            <person name="Low L."/>
            <person name="Lozovsky E."/>
            <person name="Lu J."/>
            <person name="Luo M."/>
            <person name="Machado C.A."/>
            <person name="Makalowski W."/>
            <person name="Marzo M."/>
            <person name="Matsuda M."/>
            <person name="Matzkin L."/>
            <person name="McAllister B."/>
            <person name="McBride C.S."/>
            <person name="McKernan B."/>
            <person name="McKernan K."/>
            <person name="Mendez-Lago M."/>
            <person name="Minx P."/>
            <person name="Mollenhauer M.U."/>
            <person name="Montooth K."/>
            <person name="Mount S.M."/>
            <person name="Mu X."/>
            <person name="Myers E."/>
            <person name="Negre B."/>
            <person name="Newfeld S."/>
            <person name="Nielsen R."/>
            <person name="Noor M.A."/>
            <person name="O'Grady P."/>
            <person name="Pachter L."/>
            <person name="Papaceit M."/>
            <person name="Parisi M.J."/>
            <person name="Parisi M."/>
            <person name="Parts L."/>
            <person name="Pedersen J.S."/>
            <person name="Pesole G."/>
            <person name="Phillippy A.M."/>
            <person name="Ponting C.P."/>
            <person name="Pop M."/>
            <person name="Porcelli D."/>
            <person name="Powell J.R."/>
            <person name="Prohaska S."/>
            <person name="Pruitt K."/>
            <person name="Puig M."/>
            <person name="Quesneville H."/>
            <person name="Ram K.R."/>
            <person name="Rand D."/>
            <person name="Rasmussen M.D."/>
            <person name="Reed L.K."/>
            <person name="Reenan R."/>
            <person name="Reily A."/>
            <person name="Remington K.A."/>
            <person name="Rieger T.T."/>
            <person name="Ritchie M.G."/>
            <person name="Robin C."/>
            <person name="Rogers Y.H."/>
            <person name="Rohde C."/>
            <person name="Rozas J."/>
            <person name="Rubenfield M.J."/>
            <person name="Ruiz A."/>
            <person name="Russo S."/>
            <person name="Salzberg S.L."/>
            <person name="Sanchez-Gracia A."/>
            <person name="Saranga D.J."/>
            <person name="Sato H."/>
            <person name="Schaeffer S.W."/>
            <person name="Schatz M.C."/>
            <person name="Schlenke T."/>
            <person name="Schwartz R."/>
            <person name="Segarra C."/>
            <person name="Singh R.S."/>
            <person name="Sirot L."/>
            <person name="Sirota M."/>
            <person name="Sisneros N.B."/>
            <person name="Smith C.D."/>
            <person name="Smith T.F."/>
            <person name="Spieth J."/>
            <person name="Stage D.E."/>
            <person name="Stark A."/>
            <person name="Stephan W."/>
            <person name="Strausberg R.L."/>
            <person name="Strempel S."/>
            <person name="Sturgill D."/>
            <person name="Sutton G."/>
            <person name="Sutton G.G."/>
            <person name="Tao W."/>
            <person name="Teichmann S."/>
            <person name="Tobari Y.N."/>
            <person name="Tomimura Y."/>
            <person name="Tsolas J.M."/>
            <person name="Valente V.L."/>
            <person name="Venter E."/>
            <person name="Venter J.C."/>
            <person name="Vicario S."/>
            <person name="Vieira F.G."/>
            <person name="Vilella A.J."/>
            <person name="Villasante A."/>
            <person name="Walenz B."/>
            <person name="Wang J."/>
            <person name="Wasserman M."/>
            <person name="Watts T."/>
            <person name="Wilson D."/>
            <person name="Wilson R.K."/>
            <person name="Wing R.A."/>
            <person name="Wolfner M.F."/>
            <person name="Wong A."/>
            <person name="Wong G.K."/>
            <person name="Wu C.I."/>
            <person name="Wu G."/>
            <person name="Yamamoto D."/>
            <person name="Yang H.P."/>
            <person name="Yang S.P."/>
            <person name="Yorke J.A."/>
            <person name="Yoshida K."/>
            <person name="Zdobnov E."/>
            <person name="Zhang P."/>
            <person name="Zhang Y."/>
            <person name="Zimin A.V."/>
            <person name="Baldwin J."/>
            <person name="Abdouelleil A."/>
            <person name="Abdulkadir J."/>
            <person name="Abebe A."/>
            <person name="Abera B."/>
            <person name="Abreu J."/>
            <person name="Acer S.C."/>
            <person name="Aftuck L."/>
            <person name="Alexander A."/>
            <person name="An P."/>
            <person name="Anderson E."/>
            <person name="Anderson S."/>
            <person name="Arachi H."/>
            <person name="Azer M."/>
            <person name="Bachantsang P."/>
            <person name="Barry A."/>
            <person name="Bayul T."/>
            <person name="Berlin A."/>
            <person name="Bessette D."/>
            <person name="Bloom T."/>
            <person name="Blye J."/>
            <person name="Boguslavskiy L."/>
            <person name="Bonnet C."/>
            <person name="Boukhgalter B."/>
            <person name="Bourzgui I."/>
            <person name="Brown A."/>
            <person name="Cahill P."/>
            <person name="Channer S."/>
            <person name="Cheshatsang Y."/>
            <person name="Chuda L."/>
            <person name="Citroen M."/>
            <person name="Collymore A."/>
            <person name="Cooke P."/>
            <person name="Costello M."/>
            <person name="D'Aco K."/>
            <person name="Daza R."/>
            <person name="De Haan G."/>
            <person name="DeGray S."/>
            <person name="DeMaso C."/>
            <person name="Dhargay N."/>
            <person name="Dooley K."/>
            <person name="Dooley E."/>
            <person name="Doricent M."/>
            <person name="Dorje P."/>
            <person name="Dorjee K."/>
            <person name="Dupes A."/>
            <person name="Elong R."/>
            <person name="Falk J."/>
            <person name="Farina A."/>
            <person name="Faro S."/>
            <person name="Ferguson D."/>
            <person name="Fisher S."/>
            <person name="Foley C.D."/>
            <person name="Franke A."/>
            <person name="Friedrich D."/>
            <person name="Gadbois L."/>
            <person name="Gearin G."/>
            <person name="Gearin C.R."/>
            <person name="Giannoukos G."/>
            <person name="Goode T."/>
            <person name="Graham J."/>
            <person name="Grandbois E."/>
            <person name="Grewal S."/>
            <person name="Gyaltsen K."/>
            <person name="Hafez N."/>
            <person name="Hagos B."/>
            <person name="Hall J."/>
            <person name="Henson C."/>
            <person name="Hollinger A."/>
            <person name="Honan T."/>
            <person name="Huard M.D."/>
            <person name="Hughes L."/>
            <person name="Hurhula B."/>
            <person name="Husby M.E."/>
            <person name="Kamat A."/>
            <person name="Kanga B."/>
            <person name="Kashin S."/>
            <person name="Khazanovich D."/>
            <person name="Kisner P."/>
            <person name="Lance K."/>
            <person name="Lara M."/>
            <person name="Lee W."/>
            <person name="Lennon N."/>
            <person name="Letendre F."/>
            <person name="LeVine R."/>
            <person name="Lipovsky A."/>
            <person name="Liu X."/>
            <person name="Liu J."/>
            <person name="Liu S."/>
            <person name="Lokyitsang T."/>
            <person name="Lokyitsang Y."/>
            <person name="Lubonja R."/>
            <person name="Lui A."/>
            <person name="MacDonald P."/>
            <person name="Magnisalis V."/>
            <person name="Maru K."/>
            <person name="Matthews C."/>
            <person name="McCusker W."/>
            <person name="McDonough S."/>
            <person name="Mehta T."/>
            <person name="Meldrim J."/>
            <person name="Meneus L."/>
            <person name="Mihai O."/>
            <person name="Mihalev A."/>
            <person name="Mihova T."/>
            <person name="Mittelman R."/>
            <person name="Mlenga V."/>
            <person name="Montmayeur A."/>
            <person name="Mulrain L."/>
            <person name="Navidi A."/>
            <person name="Naylor J."/>
            <person name="Negash T."/>
            <person name="Nguyen T."/>
            <person name="Nguyen N."/>
            <person name="Nicol R."/>
            <person name="Norbu C."/>
            <person name="Norbu N."/>
            <person name="Novod N."/>
            <person name="O'Neill B."/>
            <person name="Osman S."/>
            <person name="Markiewicz E."/>
            <person name="Oyono O.L."/>
            <person name="Patti C."/>
            <person name="Phunkhang P."/>
            <person name="Pierre F."/>
            <person name="Priest M."/>
            <person name="Raghuraman S."/>
            <person name="Rege F."/>
            <person name="Reyes R."/>
            <person name="Rise C."/>
            <person name="Rogov P."/>
            <person name="Ross K."/>
            <person name="Ryan E."/>
            <person name="Settipalli S."/>
            <person name="Shea T."/>
            <person name="Sherpa N."/>
            <person name="Shi L."/>
            <person name="Shih D."/>
            <person name="Sparrow T."/>
            <person name="Spaulding J."/>
            <person name="Stalker J."/>
            <person name="Stange-Thomann N."/>
            <person name="Stavropoulos S."/>
            <person name="Stone C."/>
            <person name="Strader C."/>
            <person name="Tesfaye S."/>
            <person name="Thomson T."/>
            <person name="Thoulutsang Y."/>
            <person name="Thoulutsang D."/>
            <person name="Topham K."/>
            <person name="Topping I."/>
            <person name="Tsamla T."/>
            <person name="Vassiliev H."/>
            <person name="Vo A."/>
            <person name="Wangchuk T."/>
            <person name="Wangdi T."/>
            <person name="Weiand M."/>
            <person name="Wilkinson J."/>
            <person name="Wilson A."/>
            <person name="Yadav S."/>
            <person name="Young G."/>
            <person name="Yu Q."/>
            <person name="Zembek L."/>
            <person name="Zhong D."/>
            <person name="Zimmer A."/>
            <person name="Zwirko Z."/>
            <person name="Jaffe D.B."/>
            <person name="Alvarez P."/>
            <person name="Brockman W."/>
            <person name="Butler J."/>
            <person name="Chin C."/>
            <person name="Gnerre S."/>
            <person name="Grabherr M."/>
            <person name="Kleber M."/>
            <person name="Mauceli E."/>
            <person name="MacCallum I."/>
        </authorList>
    </citation>
    <scope>NUCLEOTIDE SEQUENCE [LARGE SCALE GENOMIC DNA]</scope>
    <source>
        <strain evidence="15">Tucson 14030-0811.24</strain>
    </source>
</reference>
<dbReference type="GO" id="GO:0051010">
    <property type="term" value="F:microtubule plus-end binding"/>
    <property type="evidence" value="ECO:0007669"/>
    <property type="project" value="UniProtKB-ARBA"/>
</dbReference>
<evidence type="ECO:0000256" key="9">
    <source>
        <dbReference type="ARBA" id="ARBA00023212"/>
    </source>
</evidence>
<evidence type="ECO:0000256" key="8">
    <source>
        <dbReference type="ARBA" id="ARBA00022776"/>
    </source>
</evidence>
<comment type="subcellular location">
    <subcellularLocation>
        <location evidence="1">Cytoplasm</location>
        <location evidence="1">Cytoskeleton</location>
        <location evidence="1">Microtubule organizing center</location>
        <location evidence="1">Centrosome</location>
    </subcellularLocation>
    <subcellularLocation>
        <location evidence="2">Cytoplasm</location>
        <location evidence="2">Cytoskeleton</location>
        <location evidence="2">Spindle pole</location>
    </subcellularLocation>
</comment>
<dbReference type="eggNOG" id="KOG3000">
    <property type="taxonomic scope" value="Eukaryota"/>
</dbReference>
<keyword evidence="15" id="KW-1185">Reference proteome</keyword>
<evidence type="ECO:0000259" key="13">
    <source>
        <dbReference type="PROSITE" id="PS51230"/>
    </source>
</evidence>
<dbReference type="InterPro" id="IPR004953">
    <property type="entry name" value="EB1_C"/>
</dbReference>
<evidence type="ECO:0000256" key="7">
    <source>
        <dbReference type="ARBA" id="ARBA00022701"/>
    </source>
</evidence>
<dbReference type="InterPro" id="IPR036872">
    <property type="entry name" value="CH_dom_sf"/>
</dbReference>
<feature type="domain" description="EB1 C-terminal" evidence="13">
    <location>
        <begin position="179"/>
        <end position="250"/>
    </location>
</feature>
<keyword evidence="5" id="KW-0963">Cytoplasm</keyword>
<protein>
    <recommendedName>
        <fullName evidence="4">Microtubule-associated protein RP/EB family member 1</fullName>
    </recommendedName>
</protein>
<organism evidence="14 15">
    <name type="scientific">Drosophila willistoni</name>
    <name type="common">Fruit fly</name>
    <dbReference type="NCBI Taxonomy" id="7260"/>
    <lineage>
        <taxon>Eukaryota</taxon>
        <taxon>Metazoa</taxon>
        <taxon>Ecdysozoa</taxon>
        <taxon>Arthropoda</taxon>
        <taxon>Hexapoda</taxon>
        <taxon>Insecta</taxon>
        <taxon>Pterygota</taxon>
        <taxon>Neoptera</taxon>
        <taxon>Endopterygota</taxon>
        <taxon>Diptera</taxon>
        <taxon>Brachycera</taxon>
        <taxon>Muscomorpha</taxon>
        <taxon>Ephydroidea</taxon>
        <taxon>Drosophilidae</taxon>
        <taxon>Drosophila</taxon>
        <taxon>Sophophora</taxon>
    </lineage>
</organism>
<gene>
    <name evidence="14" type="primary">Dwil\GK18120</name>
    <name evidence="14" type="ORF">Dwil_GK18120</name>
</gene>
<dbReference type="InParanoid" id="B4NPK1"/>
<dbReference type="GO" id="GO:0005874">
    <property type="term" value="C:microtubule"/>
    <property type="evidence" value="ECO:0007669"/>
    <property type="project" value="UniProtKB-KW"/>
</dbReference>
<dbReference type="HOGENOM" id="CLU_041744_1_0_1"/>
<evidence type="ECO:0000256" key="4">
    <source>
        <dbReference type="ARBA" id="ARBA00019567"/>
    </source>
</evidence>
<dbReference type="Proteomes" id="UP000007798">
    <property type="component" value="Unassembled WGS sequence"/>
</dbReference>
<dbReference type="FunFam" id="1.20.5.1430:FF:000001">
    <property type="entry name" value="microtubule-associated protein RP/EB family member 1"/>
    <property type="match status" value="1"/>
</dbReference>
<evidence type="ECO:0000256" key="3">
    <source>
        <dbReference type="ARBA" id="ARBA00010729"/>
    </source>
</evidence>
<keyword evidence="7 11" id="KW-0493">Microtubule</keyword>
<evidence type="ECO:0000313" key="14">
    <source>
        <dbReference type="EMBL" id="EDW86441.1"/>
    </source>
</evidence>
<keyword evidence="10" id="KW-0131">Cell cycle</keyword>
<dbReference type="SMR" id="B4NPK1"/>
<dbReference type="InterPro" id="IPR001715">
    <property type="entry name" value="CH_dom"/>
</dbReference>
<sequence length="260" mass="30164">MAVNVYCTNGSDNLSRHEMLSWLNGCMQSQFNKIEELCTGAAYCQFMDMMFPNSVPLKRIKYRTNLEHEYIQNFKLLQAAFKKMNVDKVIPIDRLVKGRFQDNFEFLQWFRKFFGANCNGRKYDAMAARDNQVMGFGAGPLSSTCKTGRATPRSIILNKDLDLLSSEVRPRVPPSGRSKSLSHGHIIPELFDEIKQMRIQVRDIEKDRNFYFSKLRDIEIVCQETNDNDMQPFTQRILDILYHTTEGYASPLEVKNESEN</sequence>
<evidence type="ECO:0000256" key="6">
    <source>
        <dbReference type="ARBA" id="ARBA00022618"/>
    </source>
</evidence>
<evidence type="ECO:0000256" key="5">
    <source>
        <dbReference type="ARBA" id="ARBA00022490"/>
    </source>
</evidence>
<accession>B4NPK1</accession>
<dbReference type="Pfam" id="PF00307">
    <property type="entry name" value="CH"/>
    <property type="match status" value="1"/>
</dbReference>
<dbReference type="Gene3D" id="1.10.418.10">
    <property type="entry name" value="Calponin-like domain"/>
    <property type="match status" value="1"/>
</dbReference>
<evidence type="ECO:0000256" key="2">
    <source>
        <dbReference type="ARBA" id="ARBA00004647"/>
    </source>
</evidence>
<feature type="domain" description="Calponin-homology (CH)" evidence="12">
    <location>
        <begin position="13"/>
        <end position="115"/>
    </location>
</feature>
<dbReference type="PhylomeDB" id="B4NPK1"/>
<proteinExistence type="inferred from homology"/>
<keyword evidence="9" id="KW-0206">Cytoskeleton</keyword>
<dbReference type="InterPro" id="IPR036133">
    <property type="entry name" value="EB1_C_sf"/>
</dbReference>
<dbReference type="PANTHER" id="PTHR10623">
    <property type="entry name" value="MICROTUBULE-ASSOCIATED PROTEIN RP/EB FAMILY MEMBER"/>
    <property type="match status" value="1"/>
</dbReference>
<dbReference type="Pfam" id="PF03271">
    <property type="entry name" value="EB1"/>
    <property type="match status" value="1"/>
</dbReference>
<dbReference type="EMBL" id="CH964291">
    <property type="protein sequence ID" value="EDW86441.1"/>
    <property type="molecule type" value="Genomic_DNA"/>
</dbReference>
<dbReference type="InterPro" id="IPR027328">
    <property type="entry name" value="MAPRE"/>
</dbReference>
<dbReference type="PROSITE" id="PS50021">
    <property type="entry name" value="CH"/>
    <property type="match status" value="1"/>
</dbReference>
<evidence type="ECO:0000313" key="15">
    <source>
        <dbReference type="Proteomes" id="UP000007798"/>
    </source>
</evidence>
<evidence type="ECO:0000256" key="10">
    <source>
        <dbReference type="ARBA" id="ARBA00023306"/>
    </source>
</evidence>
<dbReference type="GO" id="GO:0051301">
    <property type="term" value="P:cell division"/>
    <property type="evidence" value="ECO:0007669"/>
    <property type="project" value="UniProtKB-KW"/>
</dbReference>
<dbReference type="PROSITE" id="PS51230">
    <property type="entry name" value="EB1_C"/>
    <property type="match status" value="1"/>
</dbReference>
<evidence type="ECO:0000259" key="12">
    <source>
        <dbReference type="PROSITE" id="PS50021"/>
    </source>
</evidence>
<dbReference type="Gene3D" id="1.20.5.1430">
    <property type="match status" value="1"/>
</dbReference>